<sequence length="319" mass="35418">MSDKKLIFVVSTCDRMADAVKCAYNKMWIRTHVRLIDTATTCNQEQLVGYVQARHCVRQRLTGLCLKIPCTIIAIENYIDHHGNQWWNAPMIIIANGTGKILAESPPWKKNDSVSVNITKYALKYASDLSKTIGQITTNDWRVHFSKYGYDHNDLTSALKKTLKFMDIRDILTETLGINFLDINPILTKPLLFDKLITLILSFLPTETTHIAIMGLQGSIIGAAVAARVGLPTVLICKSENLPGKVHNGTDTLEIHVPQGSKVVFIDYILKTGVIAKAISDLVNARGATVSWFIVVRDIPELAKEAASKLVDVSYTVIL</sequence>
<dbReference type="PANTHER" id="PTHR32315">
    <property type="entry name" value="ADENINE PHOSPHORIBOSYLTRANSFERASE"/>
    <property type="match status" value="1"/>
</dbReference>
<name>A0A481YYH4_9VIRU</name>
<dbReference type="InterPro" id="IPR029057">
    <property type="entry name" value="PRTase-like"/>
</dbReference>
<dbReference type="PANTHER" id="PTHR32315:SF3">
    <property type="entry name" value="ADENINE PHOSPHORIBOSYLTRANSFERASE"/>
    <property type="match status" value="1"/>
</dbReference>
<evidence type="ECO:0000256" key="7">
    <source>
        <dbReference type="ARBA" id="ARBA00022726"/>
    </source>
</evidence>
<keyword evidence="6" id="KW-0963">Cytoplasm</keyword>
<comment type="similarity">
    <text evidence="4">Belongs to the purine/pyrimidine phosphoribosyltransferase family.</text>
</comment>
<protein>
    <recommendedName>
        <fullName evidence="5">adenine phosphoribosyltransferase</fullName>
        <ecNumber evidence="5">2.4.2.7</ecNumber>
    </recommendedName>
</protein>
<dbReference type="GO" id="GO:0016208">
    <property type="term" value="F:AMP binding"/>
    <property type="evidence" value="ECO:0007669"/>
    <property type="project" value="TreeGrafter"/>
</dbReference>
<dbReference type="GO" id="GO:0002055">
    <property type="term" value="F:adenine binding"/>
    <property type="evidence" value="ECO:0007669"/>
    <property type="project" value="TreeGrafter"/>
</dbReference>
<accession>A0A481YYH4</accession>
<dbReference type="GO" id="GO:0044209">
    <property type="term" value="P:AMP salvage"/>
    <property type="evidence" value="ECO:0007669"/>
    <property type="project" value="TreeGrafter"/>
</dbReference>
<dbReference type="EC" id="2.4.2.7" evidence="5"/>
<evidence type="ECO:0000256" key="1">
    <source>
        <dbReference type="ARBA" id="ARBA00000868"/>
    </source>
</evidence>
<evidence type="ECO:0000256" key="5">
    <source>
        <dbReference type="ARBA" id="ARBA00011893"/>
    </source>
</evidence>
<organism evidence="8">
    <name type="scientific">Marseillevirus LCMAC201</name>
    <dbReference type="NCBI Taxonomy" id="2506605"/>
    <lineage>
        <taxon>Viruses</taxon>
        <taxon>Varidnaviria</taxon>
        <taxon>Bamfordvirae</taxon>
        <taxon>Nucleocytoviricota</taxon>
        <taxon>Megaviricetes</taxon>
        <taxon>Pimascovirales</taxon>
        <taxon>Pimascovirales incertae sedis</taxon>
        <taxon>Marseilleviridae</taxon>
    </lineage>
</organism>
<dbReference type="EMBL" id="MK500360">
    <property type="protein sequence ID" value="QBK87594.1"/>
    <property type="molecule type" value="Genomic_DNA"/>
</dbReference>
<comment type="pathway">
    <text evidence="3">Purine metabolism; AMP biosynthesis via salvage pathway; AMP from adenine: step 1/1.</text>
</comment>
<reference evidence="8" key="1">
    <citation type="journal article" date="2019" name="MBio">
        <title>Virus Genomes from Deep Sea Sediments Expand the Ocean Megavirome and Support Independent Origins of Viral Gigantism.</title>
        <authorList>
            <person name="Backstrom D."/>
            <person name="Yutin N."/>
            <person name="Jorgensen S.L."/>
            <person name="Dharamshi J."/>
            <person name="Homa F."/>
            <person name="Zaremba-Niedwiedzka K."/>
            <person name="Spang A."/>
            <person name="Wolf Y.I."/>
            <person name="Koonin E.V."/>
            <person name="Ettema T.J."/>
        </authorList>
    </citation>
    <scope>NUCLEOTIDE SEQUENCE</scope>
</reference>
<dbReference type="InterPro" id="IPR050054">
    <property type="entry name" value="UPRTase/APRTase"/>
</dbReference>
<dbReference type="SUPFAM" id="SSF53271">
    <property type="entry name" value="PRTase-like"/>
    <property type="match status" value="1"/>
</dbReference>
<evidence type="ECO:0000256" key="4">
    <source>
        <dbReference type="ARBA" id="ARBA00008391"/>
    </source>
</evidence>
<dbReference type="GO" id="GO:0006168">
    <property type="term" value="P:adenine salvage"/>
    <property type="evidence" value="ECO:0007669"/>
    <property type="project" value="TreeGrafter"/>
</dbReference>
<comment type="catalytic activity">
    <reaction evidence="1">
        <text>AMP + diphosphate = 5-phospho-alpha-D-ribose 1-diphosphate + adenine</text>
        <dbReference type="Rhea" id="RHEA:16609"/>
        <dbReference type="ChEBI" id="CHEBI:16708"/>
        <dbReference type="ChEBI" id="CHEBI:33019"/>
        <dbReference type="ChEBI" id="CHEBI:58017"/>
        <dbReference type="ChEBI" id="CHEBI:456215"/>
        <dbReference type="EC" id="2.4.2.7"/>
    </reaction>
</comment>
<evidence type="ECO:0000256" key="6">
    <source>
        <dbReference type="ARBA" id="ARBA00022490"/>
    </source>
</evidence>
<evidence type="ECO:0000256" key="2">
    <source>
        <dbReference type="ARBA" id="ARBA00004496"/>
    </source>
</evidence>
<evidence type="ECO:0000313" key="8">
    <source>
        <dbReference type="EMBL" id="QBK87594.1"/>
    </source>
</evidence>
<comment type="subcellular location">
    <subcellularLocation>
        <location evidence="2">Cytoplasm</location>
    </subcellularLocation>
</comment>
<evidence type="ECO:0000256" key="3">
    <source>
        <dbReference type="ARBA" id="ARBA00004659"/>
    </source>
</evidence>
<dbReference type="GO" id="GO:0003999">
    <property type="term" value="F:adenine phosphoribosyltransferase activity"/>
    <property type="evidence" value="ECO:0007669"/>
    <property type="project" value="UniProtKB-EC"/>
</dbReference>
<proteinExistence type="inferred from homology"/>
<keyword evidence="7" id="KW-0660">Purine salvage</keyword>
<gene>
    <name evidence="8" type="ORF">LCMAC201_05070</name>
</gene>
<keyword evidence="8" id="KW-0808">Transferase</keyword>
<dbReference type="GO" id="GO:0006166">
    <property type="term" value="P:purine ribonucleoside salvage"/>
    <property type="evidence" value="ECO:0007669"/>
    <property type="project" value="UniProtKB-KW"/>
</dbReference>
<dbReference type="Gene3D" id="3.40.50.2020">
    <property type="match status" value="1"/>
</dbReference>